<reference evidence="3" key="1">
    <citation type="journal article" date="2021" name="PeerJ">
        <title>Extensive microbial diversity within the chicken gut microbiome revealed by metagenomics and culture.</title>
        <authorList>
            <person name="Gilroy R."/>
            <person name="Ravi A."/>
            <person name="Getino M."/>
            <person name="Pursley I."/>
            <person name="Horton D.L."/>
            <person name="Alikhan N.F."/>
            <person name="Baker D."/>
            <person name="Gharbi K."/>
            <person name="Hall N."/>
            <person name="Watson M."/>
            <person name="Adriaenssens E.M."/>
            <person name="Foster-Nyarko E."/>
            <person name="Jarju S."/>
            <person name="Secka A."/>
            <person name="Antonio M."/>
            <person name="Oren A."/>
            <person name="Chaudhuri R.R."/>
            <person name="La Ragione R."/>
            <person name="Hildebrand F."/>
            <person name="Pallen M.J."/>
        </authorList>
    </citation>
    <scope>NUCLEOTIDE SEQUENCE</scope>
    <source>
        <strain evidence="3">1719</strain>
    </source>
</reference>
<dbReference type="GO" id="GO:0016491">
    <property type="term" value="F:oxidoreductase activity"/>
    <property type="evidence" value="ECO:0007669"/>
    <property type="project" value="InterPro"/>
</dbReference>
<gene>
    <name evidence="3" type="ORF">H9853_12110</name>
</gene>
<dbReference type="GO" id="GO:0016209">
    <property type="term" value="F:antioxidant activity"/>
    <property type="evidence" value="ECO:0007669"/>
    <property type="project" value="InterPro"/>
</dbReference>
<name>A0A9D1WCF2_9SPHI</name>
<dbReference type="EMBL" id="DXEZ01000337">
    <property type="protein sequence ID" value="HIX55757.1"/>
    <property type="molecule type" value="Genomic_DNA"/>
</dbReference>
<keyword evidence="1" id="KW-0732">Signal</keyword>
<comment type="caution">
    <text evidence="3">The sequence shown here is derived from an EMBL/GenBank/DDBJ whole genome shotgun (WGS) entry which is preliminary data.</text>
</comment>
<evidence type="ECO:0000313" key="4">
    <source>
        <dbReference type="Proteomes" id="UP000824156"/>
    </source>
</evidence>
<evidence type="ECO:0000259" key="2">
    <source>
        <dbReference type="PROSITE" id="PS51352"/>
    </source>
</evidence>
<dbReference type="InterPro" id="IPR050553">
    <property type="entry name" value="Thioredoxin_ResA/DsbE_sf"/>
</dbReference>
<dbReference type="InterPro" id="IPR000866">
    <property type="entry name" value="AhpC/TSA"/>
</dbReference>
<dbReference type="PANTHER" id="PTHR42852:SF17">
    <property type="entry name" value="THIOREDOXIN-LIKE PROTEIN HI_1115"/>
    <property type="match status" value="1"/>
</dbReference>
<dbReference type="PROSITE" id="PS51352">
    <property type="entry name" value="THIOREDOXIN_2"/>
    <property type="match status" value="1"/>
</dbReference>
<dbReference type="InterPro" id="IPR036249">
    <property type="entry name" value="Thioredoxin-like_sf"/>
</dbReference>
<dbReference type="CDD" id="cd02966">
    <property type="entry name" value="TlpA_like_family"/>
    <property type="match status" value="1"/>
</dbReference>
<accession>A0A9D1WCF2</accession>
<dbReference type="InterPro" id="IPR013766">
    <property type="entry name" value="Thioredoxin_domain"/>
</dbReference>
<sequence>MNKIFKPTGLLGVFTACVFLSLTSCGGPAQDNKEDGTTELIETENIVIDDSPKATNVSFTNLQGDKVDVESLRGKVVFINFWATWCPPCIREMPSIQTLKENFDGNSDIEFLLVDVDNDIDNANAFMKEHDFDLPLYVPASEIPSDFLAGVIPTTVIIDKEGKMVTRLEGGRDYADQEMIDSITELVNQ</sequence>
<feature type="signal peptide" evidence="1">
    <location>
        <begin position="1"/>
        <end position="29"/>
    </location>
</feature>
<evidence type="ECO:0000313" key="3">
    <source>
        <dbReference type="EMBL" id="HIX55757.1"/>
    </source>
</evidence>
<dbReference type="Proteomes" id="UP000824156">
    <property type="component" value="Unassembled WGS sequence"/>
</dbReference>
<dbReference type="Gene3D" id="3.40.30.10">
    <property type="entry name" value="Glutaredoxin"/>
    <property type="match status" value="1"/>
</dbReference>
<dbReference type="PANTHER" id="PTHR42852">
    <property type="entry name" value="THIOL:DISULFIDE INTERCHANGE PROTEIN DSBE"/>
    <property type="match status" value="1"/>
</dbReference>
<organism evidence="3 4">
    <name type="scientific">Candidatus Sphingobacterium stercoripullorum</name>
    <dbReference type="NCBI Taxonomy" id="2838759"/>
    <lineage>
        <taxon>Bacteria</taxon>
        <taxon>Pseudomonadati</taxon>
        <taxon>Bacteroidota</taxon>
        <taxon>Sphingobacteriia</taxon>
        <taxon>Sphingobacteriales</taxon>
        <taxon>Sphingobacteriaceae</taxon>
        <taxon>Sphingobacterium</taxon>
    </lineage>
</organism>
<dbReference type="AlphaFoldDB" id="A0A9D1WCF2"/>
<dbReference type="Pfam" id="PF00578">
    <property type="entry name" value="AhpC-TSA"/>
    <property type="match status" value="1"/>
</dbReference>
<dbReference type="SUPFAM" id="SSF52833">
    <property type="entry name" value="Thioredoxin-like"/>
    <property type="match status" value="1"/>
</dbReference>
<evidence type="ECO:0000256" key="1">
    <source>
        <dbReference type="SAM" id="SignalP"/>
    </source>
</evidence>
<feature type="chain" id="PRO_5039327249" evidence="1">
    <location>
        <begin position="30"/>
        <end position="189"/>
    </location>
</feature>
<protein>
    <submittedName>
        <fullName evidence="3">TlpA family protein disulfide reductase</fullName>
    </submittedName>
</protein>
<dbReference type="PROSITE" id="PS51257">
    <property type="entry name" value="PROKAR_LIPOPROTEIN"/>
    <property type="match status" value="1"/>
</dbReference>
<proteinExistence type="predicted"/>
<feature type="domain" description="Thioredoxin" evidence="2">
    <location>
        <begin position="48"/>
        <end position="188"/>
    </location>
</feature>
<reference evidence="3" key="2">
    <citation type="submission" date="2021-04" db="EMBL/GenBank/DDBJ databases">
        <authorList>
            <person name="Gilroy R."/>
        </authorList>
    </citation>
    <scope>NUCLEOTIDE SEQUENCE</scope>
    <source>
        <strain evidence="3">1719</strain>
    </source>
</reference>